<feature type="region of interest" description="Disordered" evidence="1">
    <location>
        <begin position="572"/>
        <end position="615"/>
    </location>
</feature>
<proteinExistence type="predicted"/>
<dbReference type="EMBL" id="BQNB010017536">
    <property type="protein sequence ID" value="GJT64354.1"/>
    <property type="molecule type" value="Genomic_DNA"/>
</dbReference>
<organism evidence="2 3">
    <name type="scientific">Tanacetum coccineum</name>
    <dbReference type="NCBI Taxonomy" id="301880"/>
    <lineage>
        <taxon>Eukaryota</taxon>
        <taxon>Viridiplantae</taxon>
        <taxon>Streptophyta</taxon>
        <taxon>Embryophyta</taxon>
        <taxon>Tracheophyta</taxon>
        <taxon>Spermatophyta</taxon>
        <taxon>Magnoliopsida</taxon>
        <taxon>eudicotyledons</taxon>
        <taxon>Gunneridae</taxon>
        <taxon>Pentapetalae</taxon>
        <taxon>asterids</taxon>
        <taxon>campanulids</taxon>
        <taxon>Asterales</taxon>
        <taxon>Asteraceae</taxon>
        <taxon>Asteroideae</taxon>
        <taxon>Anthemideae</taxon>
        <taxon>Anthemidinae</taxon>
        <taxon>Tanacetum</taxon>
    </lineage>
</organism>
<comment type="caution">
    <text evidence="2">The sequence shown here is derived from an EMBL/GenBank/DDBJ whole genome shotgun (WGS) entry which is preliminary data.</text>
</comment>
<sequence>MAPNTRSIPLVNGASSSSNNIDVDDTVRQAIGEIVDEKLASIQQVLADLCEQFFVLDQVTNAEKVNFISIHLYDKAFLWHIWHCYGNKKKSVEPTNEVSNSNAFDVLNTVDNDTELGTNGGTSNSGNKGVNSSGSSFWNVENSSTSTTPIIDKIANYENLIIDGQDILMDDVERVGFGTQSLLGQWRDSYRNGDYDDDPYDDDMYEGQDLPEELQTICDNLYIRVRGHVLARFGSVFDDPMAELKNLKYETSAKIYEDAFDTLLSRVEINENCVVSLFMGGRGLPTKIEMRVRQFKPKTLADAYCLTNLQEATLNAVKKKNRMIHKCSGQIYSLEVLAIDDDETQDTGIECLGEENLEELEEMPHISLNAMNGVQKSRTMRVKGTGTKIQTYSITSKTRIKITSKQDFKRNSTRDTSKSAINHQTIPLSLHLKMILENVNNNVGELVEPVKNSDQEELHHSKSFQNSKRMREAEPIPPAVILETCTGKVTIHLDETLDRSFLYENFKREKAYKAVPPPTGTIIPPRANVSFTGIDELAIRNKVNNQEKIKSSQPEIDRNKVIIEDWVDSDDEETVLNSSETQKKTVLNSENSETSFKNRSPSSQNSVGQGSRKKGLGNNGGKLCFVCYSPNHLIKDCNLHERNFKQTQTHKPKRMQGSRDTRPVWNNINRVNHSNFSGNSRYPHQKRSFIPSAVLTREGLKSTARPKYCNCSFSLRPKMTQTVPSKRTANVFYQEDLASQAIHHHQGLLPQGLLYRTQRPKKIVKSIWVKKGSTVESQAVLPQNVSIKRSAMITSKQTWRQNRGYLDSVNRDNGSYILNTQGNPEEDLKDYAIIDSGCSGSMTGDKNNLSDSRLQRLN</sequence>
<evidence type="ECO:0000256" key="1">
    <source>
        <dbReference type="SAM" id="MobiDB-lite"/>
    </source>
</evidence>
<dbReference type="Proteomes" id="UP001151760">
    <property type="component" value="Unassembled WGS sequence"/>
</dbReference>
<feature type="region of interest" description="Disordered" evidence="1">
    <location>
        <begin position="646"/>
        <end position="665"/>
    </location>
</feature>
<feature type="compositionally biased region" description="Basic and acidic residues" evidence="1">
    <location>
        <begin position="451"/>
        <end position="460"/>
    </location>
</feature>
<gene>
    <name evidence="2" type="ORF">Tco_1015834</name>
</gene>
<reference evidence="2" key="1">
    <citation type="journal article" date="2022" name="Int. J. Mol. Sci.">
        <title>Draft Genome of Tanacetum Coccineum: Genomic Comparison of Closely Related Tanacetum-Family Plants.</title>
        <authorList>
            <person name="Yamashiro T."/>
            <person name="Shiraishi A."/>
            <person name="Nakayama K."/>
            <person name="Satake H."/>
        </authorList>
    </citation>
    <scope>NUCLEOTIDE SEQUENCE</scope>
</reference>
<reference evidence="2" key="2">
    <citation type="submission" date="2022-01" db="EMBL/GenBank/DDBJ databases">
        <authorList>
            <person name="Yamashiro T."/>
            <person name="Shiraishi A."/>
            <person name="Satake H."/>
            <person name="Nakayama K."/>
        </authorList>
    </citation>
    <scope>NUCLEOTIDE SEQUENCE</scope>
</reference>
<protein>
    <submittedName>
        <fullName evidence="2">Uncharacterized protein</fullName>
    </submittedName>
</protein>
<keyword evidence="3" id="KW-1185">Reference proteome</keyword>
<name>A0ABQ5FN02_9ASTR</name>
<feature type="region of interest" description="Disordered" evidence="1">
    <location>
        <begin position="451"/>
        <end position="471"/>
    </location>
</feature>
<evidence type="ECO:0000313" key="2">
    <source>
        <dbReference type="EMBL" id="GJT64354.1"/>
    </source>
</evidence>
<feature type="compositionally biased region" description="Polar residues" evidence="1">
    <location>
        <begin position="575"/>
        <end position="609"/>
    </location>
</feature>
<accession>A0ABQ5FN02</accession>
<evidence type="ECO:0000313" key="3">
    <source>
        <dbReference type="Proteomes" id="UP001151760"/>
    </source>
</evidence>